<accession>A0A1H9WUY0</accession>
<organism evidence="1 2">
    <name type="scientific">Streptomyces qinglanensis</name>
    <dbReference type="NCBI Taxonomy" id="943816"/>
    <lineage>
        <taxon>Bacteria</taxon>
        <taxon>Bacillati</taxon>
        <taxon>Actinomycetota</taxon>
        <taxon>Actinomycetes</taxon>
        <taxon>Kitasatosporales</taxon>
        <taxon>Streptomycetaceae</taxon>
        <taxon>Streptomyces</taxon>
    </lineage>
</organism>
<evidence type="ECO:0000313" key="1">
    <source>
        <dbReference type="EMBL" id="SES37629.1"/>
    </source>
</evidence>
<reference evidence="2" key="1">
    <citation type="submission" date="2016-10" db="EMBL/GenBank/DDBJ databases">
        <authorList>
            <person name="Varghese N."/>
            <person name="Submissions S."/>
        </authorList>
    </citation>
    <scope>NUCLEOTIDE SEQUENCE [LARGE SCALE GENOMIC DNA]</scope>
    <source>
        <strain evidence="2">CGMCC 4.6825</strain>
    </source>
</reference>
<dbReference type="RefSeq" id="WP_075003552.1">
    <property type="nucleotide sequence ID" value="NZ_FOGO01000021.1"/>
</dbReference>
<evidence type="ECO:0000313" key="2">
    <source>
        <dbReference type="Proteomes" id="UP000182841"/>
    </source>
</evidence>
<dbReference type="OrthoDB" id="4722229at2"/>
<name>A0A1H9WUY0_9ACTN</name>
<keyword evidence="2" id="KW-1185">Reference proteome</keyword>
<gene>
    <name evidence="1" type="ORF">SAMN05421870_12116</name>
</gene>
<dbReference type="EMBL" id="FOGO01000021">
    <property type="protein sequence ID" value="SES37629.1"/>
    <property type="molecule type" value="Genomic_DNA"/>
</dbReference>
<protein>
    <submittedName>
        <fullName evidence="1">RES domain-containing protein</fullName>
    </submittedName>
</protein>
<dbReference type="AlphaFoldDB" id="A0A1H9WUY0"/>
<proteinExistence type="predicted"/>
<sequence>MTSHLPPVTLVRPPERGVWRLGRAAEPLRYNRVEPETTGGSGAGRFSLFSYGMLYTCTETTGCYAEALAPFRVHPRMRRLMAQDGLSEGGGRMRPGHLPSSWRNERILVRLRPPAEGRFLDVESEDTRRFLGEELKSELGDWVAADSLSDHDLHGTDRRITRQIAAWSVAQRDTQGHQLIQGIAFRSGYGGRRCWALLSGPEIEEVERRPILAESPELQEVAREFGLTVW</sequence>
<dbReference type="Proteomes" id="UP000182841">
    <property type="component" value="Unassembled WGS sequence"/>
</dbReference>